<gene>
    <name evidence="1" type="ORF">J2W84_003220</name>
</gene>
<dbReference type="Proteomes" id="UP001264980">
    <property type="component" value="Unassembled WGS sequence"/>
</dbReference>
<reference evidence="1 2" key="1">
    <citation type="submission" date="2023-07" db="EMBL/GenBank/DDBJ databases">
        <title>Sorghum-associated microbial communities from plants grown in Nebraska, USA.</title>
        <authorList>
            <person name="Schachtman D."/>
        </authorList>
    </citation>
    <scope>NUCLEOTIDE SEQUENCE [LARGE SCALE GENOMIC DNA]</scope>
    <source>
        <strain evidence="1 2">BE57</strain>
    </source>
</reference>
<sequence>MASFVLLAQKKPEKNRFFFKNALNFSLLALLLLPASGEKGHWGFWAHKRINRLAIYRLPVEMQVFYKKYMDYLSENAVNPDKRRYAVVGEAERHFIDLDVYGDSALAVLPIHWQAAVQKIGEDSLRKHGVVPWYVQTAASQLTAAFKDKNVSRILRVSADIGHYIADAHVPLHTTRNYNGQLTGQEGIHGFWESRLPELFAEDYDMWLGPVVYRKDIAHDIWRAVADSHAAMDSVLLFEKQLTEGLKADKKYSFELRNNVLTRMHSREFSEKYHRMLAGQVERRMRASVQMVGDIWYTCWIDAGQPDLGVLASVAPDDAEKNAEAAEEQSWLQRLLHVRPEPEN</sequence>
<name>A0ABU1QYC9_9BACT</name>
<dbReference type="RefSeq" id="WP_309984735.1">
    <property type="nucleotide sequence ID" value="NZ_JAVDTI010000003.1"/>
</dbReference>
<dbReference type="CDD" id="cd10981">
    <property type="entry name" value="ZnPC_S1P1"/>
    <property type="match status" value="1"/>
</dbReference>
<comment type="caution">
    <text evidence="1">The sequence shown here is derived from an EMBL/GenBank/DDBJ whole genome shotgun (WGS) entry which is preliminary data.</text>
</comment>
<evidence type="ECO:0000313" key="2">
    <source>
        <dbReference type="Proteomes" id="UP001264980"/>
    </source>
</evidence>
<dbReference type="InterPro" id="IPR008947">
    <property type="entry name" value="PLipase_C/P1_nuclease_dom_sf"/>
</dbReference>
<organism evidence="1 2">
    <name type="scientific">Dyadobacter fermentans</name>
    <dbReference type="NCBI Taxonomy" id="94254"/>
    <lineage>
        <taxon>Bacteria</taxon>
        <taxon>Pseudomonadati</taxon>
        <taxon>Bacteroidota</taxon>
        <taxon>Cytophagia</taxon>
        <taxon>Cytophagales</taxon>
        <taxon>Spirosomataceae</taxon>
        <taxon>Dyadobacter</taxon>
    </lineage>
</organism>
<evidence type="ECO:0008006" key="3">
    <source>
        <dbReference type="Google" id="ProtNLM"/>
    </source>
</evidence>
<evidence type="ECO:0000313" key="1">
    <source>
        <dbReference type="EMBL" id="MDR6806172.1"/>
    </source>
</evidence>
<protein>
    <recommendedName>
        <fullName evidence="3">S1/P1 Nuclease</fullName>
    </recommendedName>
</protein>
<dbReference type="EMBL" id="JAVDTI010000003">
    <property type="protein sequence ID" value="MDR6806172.1"/>
    <property type="molecule type" value="Genomic_DNA"/>
</dbReference>
<dbReference type="SUPFAM" id="SSF48537">
    <property type="entry name" value="Phospholipase C/P1 nuclease"/>
    <property type="match status" value="1"/>
</dbReference>
<proteinExistence type="predicted"/>
<accession>A0ABU1QYC9</accession>
<keyword evidence="2" id="KW-1185">Reference proteome</keyword>
<dbReference type="Gene3D" id="1.10.575.10">
    <property type="entry name" value="P1 Nuclease"/>
    <property type="match status" value="1"/>
</dbReference>